<dbReference type="GeneID" id="16078409"/>
<feature type="compositionally biased region" description="Polar residues" evidence="1">
    <location>
        <begin position="166"/>
        <end position="177"/>
    </location>
</feature>
<feature type="region of interest" description="Disordered" evidence="1">
    <location>
        <begin position="121"/>
        <end position="147"/>
    </location>
</feature>
<dbReference type="RefSeq" id="XP_004997815.1">
    <property type="nucleotide sequence ID" value="XM_004997758.1"/>
</dbReference>
<sequence>MWDDDVHDDDGHDHALAMAEQDARARERVMRKNAYAEAATKAREEARQEGFEHGVSEGISMAVELGRILGSTCSMLMYFTRPENADKVSKDAVAEMEALYQDVYLFDPLTVADELVLPGESDAQKSEEGDSATTTQAPEEPPQHGCSNCECGKTQADACCQQQPEEATTASSDQPRSAQKPDSPCPPSLMRAASKSRILCEFMSGVRERHQRLQAIIATAFHPITPTPTSRTEKRV</sequence>
<reference evidence="2" key="1">
    <citation type="submission" date="2009-08" db="EMBL/GenBank/DDBJ databases">
        <title>Annotation of Salpingoeca rosetta.</title>
        <authorList>
            <consortium name="The Broad Institute Genome Sequencing Platform"/>
            <person name="Russ C."/>
            <person name="Cuomo C."/>
            <person name="Burger G."/>
            <person name="Gray M.W."/>
            <person name="Holland P.W.H."/>
            <person name="King N."/>
            <person name="Lang F.B.F."/>
            <person name="Roger A.J."/>
            <person name="Ruiz-Trillo I."/>
            <person name="Young S.K."/>
            <person name="Zeng Q."/>
            <person name="Gargeya S."/>
            <person name="Alvarado L."/>
            <person name="Berlin A."/>
            <person name="Chapman S.B."/>
            <person name="Chen Z."/>
            <person name="Freedman E."/>
            <person name="Gellesch M."/>
            <person name="Goldberg J."/>
            <person name="Griggs A."/>
            <person name="Gujja S."/>
            <person name="Heilman E."/>
            <person name="Heiman D."/>
            <person name="Howarth C."/>
            <person name="Mehta T."/>
            <person name="Neiman D."/>
            <person name="Pearson M."/>
            <person name="Roberts A."/>
            <person name="Saif S."/>
            <person name="Shea T."/>
            <person name="Shenoy N."/>
            <person name="Sisk P."/>
            <person name="Stolte C."/>
            <person name="Sykes S."/>
            <person name="White J."/>
            <person name="Yandava C."/>
            <person name="Haas B."/>
            <person name="Nusbaum C."/>
            <person name="Birren B."/>
        </authorList>
    </citation>
    <scope>NUCLEOTIDE SEQUENCE [LARGE SCALE GENOMIC DNA]</scope>
    <source>
        <strain evidence="2">ATCC 50818</strain>
    </source>
</reference>
<dbReference type="Proteomes" id="UP000007799">
    <property type="component" value="Unassembled WGS sequence"/>
</dbReference>
<organism evidence="3">
    <name type="scientific">Salpingoeca rosetta (strain ATCC 50818 / BSB-021)</name>
    <dbReference type="NCBI Taxonomy" id="946362"/>
    <lineage>
        <taxon>Eukaryota</taxon>
        <taxon>Choanoflagellata</taxon>
        <taxon>Craspedida</taxon>
        <taxon>Salpingoecidae</taxon>
        <taxon>Salpingoeca</taxon>
    </lineage>
</organism>
<proteinExistence type="predicted"/>
<gene>
    <name evidence="2" type="ORF">PTSG_01837</name>
</gene>
<dbReference type="KEGG" id="sre:PTSG_01837"/>
<evidence type="ECO:0000256" key="1">
    <source>
        <dbReference type="SAM" id="MobiDB-lite"/>
    </source>
</evidence>
<dbReference type="EMBL" id="GL832957">
    <property type="protein sequence ID" value="EGD78859.1"/>
    <property type="molecule type" value="Genomic_DNA"/>
</dbReference>
<protein>
    <recommendedName>
        <fullName evidence="4">Essential protein Yae1 N-terminal domain-containing protein</fullName>
    </recommendedName>
</protein>
<keyword evidence="3" id="KW-1185">Reference proteome</keyword>
<dbReference type="InParanoid" id="F2TZ35"/>
<evidence type="ECO:0008006" key="4">
    <source>
        <dbReference type="Google" id="ProtNLM"/>
    </source>
</evidence>
<evidence type="ECO:0000313" key="2">
    <source>
        <dbReference type="EMBL" id="EGD78859.1"/>
    </source>
</evidence>
<dbReference type="AlphaFoldDB" id="F2TZ35"/>
<accession>F2TZ35</accession>
<feature type="region of interest" description="Disordered" evidence="1">
    <location>
        <begin position="166"/>
        <end position="190"/>
    </location>
</feature>
<name>F2TZ35_SALR5</name>
<evidence type="ECO:0000313" key="3">
    <source>
        <dbReference type="Proteomes" id="UP000007799"/>
    </source>
</evidence>